<feature type="binding site" evidence="13">
    <location>
        <begin position="144"/>
        <end position="146"/>
    </location>
    <ligand>
        <name>FAD</name>
        <dbReference type="ChEBI" id="CHEBI:57692"/>
    </ligand>
</feature>
<evidence type="ECO:0000313" key="18">
    <source>
        <dbReference type="EMBL" id="MST56010.1"/>
    </source>
</evidence>
<dbReference type="SUPFAM" id="SSF55424">
    <property type="entry name" value="FAD/NAD-linked reductases, dimerisation (C-terminal) domain"/>
    <property type="match status" value="1"/>
</dbReference>
<dbReference type="GO" id="GO:0050660">
    <property type="term" value="F:flavin adenine dinucleotide binding"/>
    <property type="evidence" value="ECO:0007669"/>
    <property type="project" value="InterPro"/>
</dbReference>
<accession>A0A6L5YCU1</accession>
<dbReference type="AlphaFoldDB" id="A0A6L5YCU1"/>
<gene>
    <name evidence="18" type="primary">lpdA</name>
    <name evidence="18" type="ORF">FYJ74_08200</name>
</gene>
<comment type="subcellular location">
    <subcellularLocation>
        <location evidence="1">Cytoplasm</location>
    </subcellularLocation>
</comment>
<feature type="domain" description="FAD/NAD(P)-binding" evidence="17">
    <location>
        <begin position="6"/>
        <end position="325"/>
    </location>
</feature>
<evidence type="ECO:0000256" key="7">
    <source>
        <dbReference type="ARBA" id="ARBA00023002"/>
    </source>
</evidence>
<dbReference type="InterPro" id="IPR006258">
    <property type="entry name" value="Lipoamide_DH"/>
</dbReference>
<feature type="disulfide bond" description="Redox-active" evidence="14">
    <location>
        <begin position="43"/>
        <end position="48"/>
    </location>
</feature>
<dbReference type="InterPro" id="IPR012999">
    <property type="entry name" value="Pyr_OxRdtase_I_AS"/>
</dbReference>
<keyword evidence="6 13" id="KW-0274">FAD</keyword>
<keyword evidence="19" id="KW-1185">Reference proteome</keyword>
<dbReference type="RefSeq" id="WP_154529098.1">
    <property type="nucleotide sequence ID" value="NZ_VUNH01000008.1"/>
</dbReference>
<dbReference type="PRINTS" id="PR00411">
    <property type="entry name" value="PNDRDTASEI"/>
</dbReference>
<dbReference type="GO" id="GO:0005737">
    <property type="term" value="C:cytoplasm"/>
    <property type="evidence" value="ECO:0007669"/>
    <property type="project" value="UniProtKB-SubCell"/>
</dbReference>
<evidence type="ECO:0000256" key="2">
    <source>
        <dbReference type="ARBA" id="ARBA00007532"/>
    </source>
</evidence>
<name>A0A6L5YCU1_9BACT</name>
<feature type="active site" description="Proton acceptor" evidence="12">
    <location>
        <position position="442"/>
    </location>
</feature>
<feature type="binding site" evidence="13">
    <location>
        <begin position="181"/>
        <end position="188"/>
    </location>
    <ligand>
        <name>NAD(+)</name>
        <dbReference type="ChEBI" id="CHEBI:57540"/>
    </ligand>
</feature>
<dbReference type="GO" id="GO:0006103">
    <property type="term" value="P:2-oxoglutarate metabolic process"/>
    <property type="evidence" value="ECO:0007669"/>
    <property type="project" value="TreeGrafter"/>
</dbReference>
<keyword evidence="4" id="KW-0963">Cytoplasm</keyword>
<dbReference type="InterPro" id="IPR050151">
    <property type="entry name" value="Class-I_Pyr_Nuc-Dis_Oxidored"/>
</dbReference>
<comment type="caution">
    <text evidence="18">The sequence shown here is derived from an EMBL/GenBank/DDBJ whole genome shotgun (WGS) entry which is preliminary data.</text>
</comment>
<dbReference type="PROSITE" id="PS00076">
    <property type="entry name" value="PYRIDINE_REDOX_1"/>
    <property type="match status" value="1"/>
</dbReference>
<evidence type="ECO:0000256" key="14">
    <source>
        <dbReference type="PIRSR" id="PIRSR000350-4"/>
    </source>
</evidence>
<keyword evidence="9" id="KW-1015">Disulfide bond</keyword>
<dbReference type="InterPro" id="IPR016156">
    <property type="entry name" value="FAD/NAD-linked_Rdtase_dimer_sf"/>
</dbReference>
<evidence type="ECO:0000259" key="17">
    <source>
        <dbReference type="Pfam" id="PF07992"/>
    </source>
</evidence>
<evidence type="ECO:0000256" key="5">
    <source>
        <dbReference type="ARBA" id="ARBA00022630"/>
    </source>
</evidence>
<comment type="similarity">
    <text evidence="2 15">Belongs to the class-I pyridine nucleotide-disulfide oxidoreductase family.</text>
</comment>
<evidence type="ECO:0000256" key="10">
    <source>
        <dbReference type="ARBA" id="ARBA00023284"/>
    </source>
</evidence>
<dbReference type="Gene3D" id="3.50.50.60">
    <property type="entry name" value="FAD/NAD(P)-binding domain"/>
    <property type="match status" value="2"/>
</dbReference>
<evidence type="ECO:0000259" key="16">
    <source>
        <dbReference type="Pfam" id="PF02852"/>
    </source>
</evidence>
<keyword evidence="8 13" id="KW-0520">NAD</keyword>
<feature type="binding site" evidence="13">
    <location>
        <position position="270"/>
    </location>
    <ligand>
        <name>NAD(+)</name>
        <dbReference type="ChEBI" id="CHEBI:57540"/>
    </ligand>
</feature>
<evidence type="ECO:0000256" key="13">
    <source>
        <dbReference type="PIRSR" id="PIRSR000350-3"/>
    </source>
</evidence>
<dbReference type="NCBIfam" id="TIGR01350">
    <property type="entry name" value="lipoamide_DH"/>
    <property type="match status" value="1"/>
</dbReference>
<proteinExistence type="inferred from homology"/>
<evidence type="ECO:0000256" key="15">
    <source>
        <dbReference type="RuleBase" id="RU003692"/>
    </source>
</evidence>
<dbReference type="PANTHER" id="PTHR22912:SF217">
    <property type="entry name" value="DIHYDROLIPOYL DEHYDROGENASE"/>
    <property type="match status" value="1"/>
</dbReference>
<evidence type="ECO:0000256" key="1">
    <source>
        <dbReference type="ARBA" id="ARBA00004496"/>
    </source>
</evidence>
<dbReference type="InterPro" id="IPR004099">
    <property type="entry name" value="Pyr_nucl-diS_OxRdtase_dimer"/>
</dbReference>
<sequence>MAEGSKKVVVIGGGTGGYVAALRAAQLGASVVLVEKNALGGTCLNRGCIPTKVLLHTAELASAVREGESVGLFVKGARVDWKVLMQHKAEIVARLVEGVGFLLGANSVEVVRGNAVFRSPGEIVVAQEDGAVRSLSADAFIVATGSVPALPPVPGFDLPGILTSDGALELDALPKSILLVGGGVIGVEFASVFSALGVKVTVVEMLPEILPNMDAELVGYLRQILEARGIRILTSATVKAVRLTEDGYATVVATDAEEEIATEKVFVCTGRRPFTQGLGLEEIGVRTERGRVAVDGQMRTSVPGIYAVGDCASPIMLAHVASAEGEVAAEVIMGRKAAMDYRCVPSGVYTAPELAGVGSTEAELAKSGRPFIVGRFPMNSNAKALIAGMPDGMVKVLADKETGEILGMHVLGPRATDLIVEGTLAMKSELTVDEIVATIHAHPTLGETVKEASLDVLSRALHLPPKE</sequence>
<evidence type="ECO:0000256" key="8">
    <source>
        <dbReference type="ARBA" id="ARBA00023027"/>
    </source>
</evidence>
<dbReference type="EMBL" id="VUNH01000008">
    <property type="protein sequence ID" value="MST56010.1"/>
    <property type="molecule type" value="Genomic_DNA"/>
</dbReference>
<evidence type="ECO:0000256" key="9">
    <source>
        <dbReference type="ARBA" id="ARBA00023157"/>
    </source>
</evidence>
<dbReference type="InterPro" id="IPR001100">
    <property type="entry name" value="Pyr_nuc-diS_OxRdtase"/>
</dbReference>
<feature type="binding site" evidence="13">
    <location>
        <position position="310"/>
    </location>
    <ligand>
        <name>FAD</name>
        <dbReference type="ChEBI" id="CHEBI:57692"/>
    </ligand>
</feature>
<dbReference type="PRINTS" id="PR00368">
    <property type="entry name" value="FADPNR"/>
</dbReference>
<evidence type="ECO:0000313" key="19">
    <source>
        <dbReference type="Proteomes" id="UP000473699"/>
    </source>
</evidence>
<keyword evidence="10 15" id="KW-0676">Redox-active center</keyword>
<dbReference type="InterPro" id="IPR036188">
    <property type="entry name" value="FAD/NAD-bd_sf"/>
</dbReference>
<dbReference type="GO" id="GO:0004148">
    <property type="term" value="F:dihydrolipoyl dehydrogenase (NADH) activity"/>
    <property type="evidence" value="ECO:0007669"/>
    <property type="project" value="UniProtKB-EC"/>
</dbReference>
<feature type="binding site" evidence="13">
    <location>
        <position position="204"/>
    </location>
    <ligand>
        <name>NAD(+)</name>
        <dbReference type="ChEBI" id="CHEBI:57540"/>
    </ligand>
</feature>
<dbReference type="Proteomes" id="UP000473699">
    <property type="component" value="Unassembled WGS sequence"/>
</dbReference>
<reference evidence="18 19" key="1">
    <citation type="submission" date="2019-08" db="EMBL/GenBank/DDBJ databases">
        <title>In-depth cultivation of the pig gut microbiome towards novel bacterial diversity and tailored functional studies.</title>
        <authorList>
            <person name="Wylensek D."/>
            <person name="Hitch T.C.A."/>
            <person name="Clavel T."/>
        </authorList>
    </citation>
    <scope>NUCLEOTIDE SEQUENCE [LARGE SCALE GENOMIC DNA]</scope>
    <source>
        <strain evidence="18 19">SM-530-WT-4B</strain>
    </source>
</reference>
<evidence type="ECO:0000256" key="6">
    <source>
        <dbReference type="ARBA" id="ARBA00022827"/>
    </source>
</evidence>
<dbReference type="EC" id="1.8.1.4" evidence="3 15"/>
<keyword evidence="13" id="KW-0547">Nucleotide-binding</keyword>
<evidence type="ECO:0000256" key="4">
    <source>
        <dbReference type="ARBA" id="ARBA00022490"/>
    </source>
</evidence>
<dbReference type="Pfam" id="PF07992">
    <property type="entry name" value="Pyr_redox_2"/>
    <property type="match status" value="1"/>
</dbReference>
<evidence type="ECO:0000256" key="12">
    <source>
        <dbReference type="PIRSR" id="PIRSR000350-2"/>
    </source>
</evidence>
<organism evidence="18 19">
    <name type="scientific">Pyramidobacter porci</name>
    <dbReference type="NCBI Taxonomy" id="2605789"/>
    <lineage>
        <taxon>Bacteria</taxon>
        <taxon>Thermotogati</taxon>
        <taxon>Synergistota</taxon>
        <taxon>Synergistia</taxon>
        <taxon>Synergistales</taxon>
        <taxon>Dethiosulfovibrionaceae</taxon>
        <taxon>Pyramidobacter</taxon>
    </lineage>
</organism>
<comment type="cofactor">
    <cofactor evidence="13 15">
        <name>FAD</name>
        <dbReference type="ChEBI" id="CHEBI:57692"/>
    </cofactor>
    <text evidence="13 15">Binds 1 FAD per subunit.</text>
</comment>
<evidence type="ECO:0000256" key="3">
    <source>
        <dbReference type="ARBA" id="ARBA00012608"/>
    </source>
</evidence>
<evidence type="ECO:0000256" key="11">
    <source>
        <dbReference type="ARBA" id="ARBA00049187"/>
    </source>
</evidence>
<protein>
    <recommendedName>
        <fullName evidence="3 15">Dihydrolipoyl dehydrogenase</fullName>
        <ecNumber evidence="3 15">1.8.1.4</ecNumber>
    </recommendedName>
</protein>
<feature type="binding site" evidence="13">
    <location>
        <position position="52"/>
    </location>
    <ligand>
        <name>FAD</name>
        <dbReference type="ChEBI" id="CHEBI:57692"/>
    </ligand>
</feature>
<dbReference type="Pfam" id="PF02852">
    <property type="entry name" value="Pyr_redox_dim"/>
    <property type="match status" value="1"/>
</dbReference>
<dbReference type="InterPro" id="IPR023753">
    <property type="entry name" value="FAD/NAD-binding_dom"/>
</dbReference>
<comment type="catalytic activity">
    <reaction evidence="11 15">
        <text>N(6)-[(R)-dihydrolipoyl]-L-lysyl-[protein] + NAD(+) = N(6)-[(R)-lipoyl]-L-lysyl-[protein] + NADH + H(+)</text>
        <dbReference type="Rhea" id="RHEA:15045"/>
        <dbReference type="Rhea" id="RHEA-COMP:10474"/>
        <dbReference type="Rhea" id="RHEA-COMP:10475"/>
        <dbReference type="ChEBI" id="CHEBI:15378"/>
        <dbReference type="ChEBI" id="CHEBI:57540"/>
        <dbReference type="ChEBI" id="CHEBI:57945"/>
        <dbReference type="ChEBI" id="CHEBI:83099"/>
        <dbReference type="ChEBI" id="CHEBI:83100"/>
        <dbReference type="EC" id="1.8.1.4"/>
    </reaction>
</comment>
<feature type="domain" description="Pyridine nucleotide-disulphide oxidoreductase dimerisation" evidence="16">
    <location>
        <begin position="344"/>
        <end position="452"/>
    </location>
</feature>
<dbReference type="Gene3D" id="3.30.390.30">
    <property type="match status" value="1"/>
</dbReference>
<comment type="miscellaneous">
    <text evidence="15">The active site is a redox-active disulfide bond.</text>
</comment>
<dbReference type="SUPFAM" id="SSF51905">
    <property type="entry name" value="FAD/NAD(P)-binding domain"/>
    <property type="match status" value="1"/>
</dbReference>
<feature type="binding site" evidence="13">
    <location>
        <begin position="316"/>
        <end position="319"/>
    </location>
    <ligand>
        <name>FAD</name>
        <dbReference type="ChEBI" id="CHEBI:57692"/>
    </ligand>
</feature>
<keyword evidence="5 15" id="KW-0285">Flavoprotein</keyword>
<dbReference type="PIRSF" id="PIRSF000350">
    <property type="entry name" value="Mercury_reductase_MerA"/>
    <property type="match status" value="1"/>
</dbReference>
<dbReference type="PANTHER" id="PTHR22912">
    <property type="entry name" value="DISULFIDE OXIDOREDUCTASE"/>
    <property type="match status" value="1"/>
</dbReference>
<dbReference type="FunFam" id="3.30.390.30:FF:000001">
    <property type="entry name" value="Dihydrolipoyl dehydrogenase"/>
    <property type="match status" value="1"/>
</dbReference>
<keyword evidence="7 15" id="KW-0560">Oxidoreductase</keyword>